<gene>
    <name evidence="2" type="ORF">HNQ37_000678</name>
</gene>
<dbReference type="Gene3D" id="3.40.50.720">
    <property type="entry name" value="NAD(P)-binding Rossmann-like Domain"/>
    <property type="match status" value="1"/>
</dbReference>
<organism evidence="2 3">
    <name type="scientific">Lactovum miscens</name>
    <dbReference type="NCBI Taxonomy" id="190387"/>
    <lineage>
        <taxon>Bacteria</taxon>
        <taxon>Bacillati</taxon>
        <taxon>Bacillota</taxon>
        <taxon>Bacilli</taxon>
        <taxon>Lactobacillales</taxon>
        <taxon>Streptococcaceae</taxon>
        <taxon>Lactovum</taxon>
    </lineage>
</organism>
<proteinExistence type="predicted"/>
<name>A0A841C8B9_9LACT</name>
<dbReference type="Proteomes" id="UP000562464">
    <property type="component" value="Unassembled WGS sequence"/>
</dbReference>
<sequence>MKIVIFGGSGFIGESLVKTLSQEANAEIVVISRRPQYKYQTLPNVKWLVSSVTEDTSWQTTVKEADWVIDCIGILLPNPFKKQNYQSASINPALKLIHFIAKCQKPKFIFVSAKKIPFFISPYFKAKLRVETEIIDFLADRGQAIYPTIVYDQPKQRNWTTAQLILFANHWPLIKILVKDYLPIQRKILSQEVVKILKGQNSYLSKRNY</sequence>
<evidence type="ECO:0000259" key="1">
    <source>
        <dbReference type="Pfam" id="PF01370"/>
    </source>
</evidence>
<dbReference type="PANTHER" id="PTHR12126">
    <property type="entry name" value="NADH-UBIQUINONE OXIDOREDUCTASE 39 KDA SUBUNIT-RELATED"/>
    <property type="match status" value="1"/>
</dbReference>
<dbReference type="RefSeq" id="WP_183539294.1">
    <property type="nucleotide sequence ID" value="NZ_JACHHV010000008.1"/>
</dbReference>
<dbReference type="InterPro" id="IPR036291">
    <property type="entry name" value="NAD(P)-bd_dom_sf"/>
</dbReference>
<accession>A0A841C8B9</accession>
<keyword evidence="3" id="KW-1185">Reference proteome</keyword>
<evidence type="ECO:0000313" key="3">
    <source>
        <dbReference type="Proteomes" id="UP000562464"/>
    </source>
</evidence>
<dbReference type="InterPro" id="IPR051207">
    <property type="entry name" value="ComplexI_NDUFA9_subunit"/>
</dbReference>
<dbReference type="GO" id="GO:0044877">
    <property type="term" value="F:protein-containing complex binding"/>
    <property type="evidence" value="ECO:0007669"/>
    <property type="project" value="TreeGrafter"/>
</dbReference>
<dbReference type="PANTHER" id="PTHR12126:SF16">
    <property type="entry name" value="MIOREX COMPLEX COMPONENT 2"/>
    <property type="match status" value="1"/>
</dbReference>
<comment type="caution">
    <text evidence="2">The sequence shown here is derived from an EMBL/GenBank/DDBJ whole genome shotgun (WGS) entry which is preliminary data.</text>
</comment>
<dbReference type="AlphaFoldDB" id="A0A841C8B9"/>
<dbReference type="SUPFAM" id="SSF51735">
    <property type="entry name" value="NAD(P)-binding Rossmann-fold domains"/>
    <property type="match status" value="1"/>
</dbReference>
<dbReference type="Pfam" id="PF01370">
    <property type="entry name" value="Epimerase"/>
    <property type="match status" value="1"/>
</dbReference>
<protein>
    <submittedName>
        <fullName evidence="2">Nucleoside-diphosphate-sugar epimerase</fullName>
    </submittedName>
</protein>
<dbReference type="InterPro" id="IPR001509">
    <property type="entry name" value="Epimerase_deHydtase"/>
</dbReference>
<dbReference type="EMBL" id="JACHHV010000008">
    <property type="protein sequence ID" value="MBB5887801.1"/>
    <property type="molecule type" value="Genomic_DNA"/>
</dbReference>
<reference evidence="2 3" key="1">
    <citation type="submission" date="2020-08" db="EMBL/GenBank/DDBJ databases">
        <title>Genomic Encyclopedia of Type Strains, Phase IV (KMG-IV): sequencing the most valuable type-strain genomes for metagenomic binning, comparative biology and taxonomic classification.</title>
        <authorList>
            <person name="Goeker M."/>
        </authorList>
    </citation>
    <scope>NUCLEOTIDE SEQUENCE [LARGE SCALE GENOMIC DNA]</scope>
    <source>
        <strain evidence="2 3">DSM 14925</strain>
    </source>
</reference>
<evidence type="ECO:0000313" key="2">
    <source>
        <dbReference type="EMBL" id="MBB5887801.1"/>
    </source>
</evidence>
<feature type="domain" description="NAD-dependent epimerase/dehydratase" evidence="1">
    <location>
        <begin position="3"/>
        <end position="114"/>
    </location>
</feature>